<feature type="region of interest" description="Disordered" evidence="1">
    <location>
        <begin position="1"/>
        <end position="29"/>
    </location>
</feature>
<keyword evidence="3" id="KW-1185">Reference proteome</keyword>
<name>A0A4R7J4D8_9ACTN</name>
<sequence length="29" mass="3052">MPGSHVAEFTDQMATPDFTIGGRGAGMNR</sequence>
<dbReference type="Proteomes" id="UP000295371">
    <property type="component" value="Unassembled WGS sequence"/>
</dbReference>
<protein>
    <submittedName>
        <fullName evidence="2">Uncharacterized protein</fullName>
    </submittedName>
</protein>
<comment type="caution">
    <text evidence="2">The sequence shown here is derived from an EMBL/GenBank/DDBJ whole genome shotgun (WGS) entry which is preliminary data.</text>
</comment>
<organism evidence="2 3">
    <name type="scientific">Naumannella halotolerans</name>
    <dbReference type="NCBI Taxonomy" id="993414"/>
    <lineage>
        <taxon>Bacteria</taxon>
        <taxon>Bacillati</taxon>
        <taxon>Actinomycetota</taxon>
        <taxon>Actinomycetes</taxon>
        <taxon>Propionibacteriales</taxon>
        <taxon>Propionibacteriaceae</taxon>
        <taxon>Naumannella</taxon>
    </lineage>
</organism>
<reference evidence="2 3" key="1">
    <citation type="submission" date="2019-03" db="EMBL/GenBank/DDBJ databases">
        <title>Genomic Encyclopedia of Archaeal and Bacterial Type Strains, Phase II (KMG-II): from individual species to whole genera.</title>
        <authorList>
            <person name="Goeker M."/>
        </authorList>
    </citation>
    <scope>NUCLEOTIDE SEQUENCE [LARGE SCALE GENOMIC DNA]</scope>
    <source>
        <strain evidence="2 3">DSM 24323</strain>
    </source>
</reference>
<dbReference type="EMBL" id="SOAW01000002">
    <property type="protein sequence ID" value="TDT31239.1"/>
    <property type="molecule type" value="Genomic_DNA"/>
</dbReference>
<evidence type="ECO:0000313" key="2">
    <source>
        <dbReference type="EMBL" id="TDT31239.1"/>
    </source>
</evidence>
<evidence type="ECO:0000256" key="1">
    <source>
        <dbReference type="SAM" id="MobiDB-lite"/>
    </source>
</evidence>
<proteinExistence type="predicted"/>
<evidence type="ECO:0000313" key="3">
    <source>
        <dbReference type="Proteomes" id="UP000295371"/>
    </source>
</evidence>
<accession>A0A4R7J4D8</accession>
<gene>
    <name evidence="2" type="ORF">CLV29_2653</name>
</gene>
<dbReference type="AlphaFoldDB" id="A0A4R7J4D8"/>